<evidence type="ECO:0008006" key="3">
    <source>
        <dbReference type="Google" id="ProtNLM"/>
    </source>
</evidence>
<evidence type="ECO:0000313" key="1">
    <source>
        <dbReference type="EMBL" id="GEO10691.1"/>
    </source>
</evidence>
<keyword evidence="2" id="KW-1185">Reference proteome</keyword>
<proteinExistence type="predicted"/>
<gene>
    <name evidence="1" type="ORF">SAE01_31870</name>
</gene>
<protein>
    <recommendedName>
        <fullName evidence="3">DUF4783 domain-containing protein</fullName>
    </recommendedName>
</protein>
<dbReference type="Pfam" id="PF16022">
    <property type="entry name" value="DUF4783"/>
    <property type="match status" value="1"/>
</dbReference>
<accession>A0A512BFF3</accession>
<dbReference type="EMBL" id="BJYT01000012">
    <property type="protein sequence ID" value="GEO10691.1"/>
    <property type="molecule type" value="Genomic_DNA"/>
</dbReference>
<name>A0A512BFF3_9BACT</name>
<dbReference type="Proteomes" id="UP000321513">
    <property type="component" value="Unassembled WGS sequence"/>
</dbReference>
<organism evidence="1 2">
    <name type="scientific">Segetibacter aerophilus</name>
    <dbReference type="NCBI Taxonomy" id="670293"/>
    <lineage>
        <taxon>Bacteria</taxon>
        <taxon>Pseudomonadati</taxon>
        <taxon>Bacteroidota</taxon>
        <taxon>Chitinophagia</taxon>
        <taxon>Chitinophagales</taxon>
        <taxon>Chitinophagaceae</taxon>
        <taxon>Segetibacter</taxon>
    </lineage>
</organism>
<reference evidence="1 2" key="1">
    <citation type="submission" date="2019-07" db="EMBL/GenBank/DDBJ databases">
        <title>Whole genome shotgun sequence of Segetibacter aerophilus NBRC 106135.</title>
        <authorList>
            <person name="Hosoyama A."/>
            <person name="Uohara A."/>
            <person name="Ohji S."/>
            <person name="Ichikawa N."/>
        </authorList>
    </citation>
    <scope>NUCLEOTIDE SEQUENCE [LARGE SCALE GENOMIC DNA]</scope>
    <source>
        <strain evidence="1 2">NBRC 106135</strain>
    </source>
</reference>
<dbReference type="Gene3D" id="3.10.450.50">
    <property type="match status" value="1"/>
</dbReference>
<evidence type="ECO:0000313" key="2">
    <source>
        <dbReference type="Proteomes" id="UP000321513"/>
    </source>
</evidence>
<comment type="caution">
    <text evidence="1">The sequence shown here is derived from an EMBL/GenBank/DDBJ whole genome shotgun (WGS) entry which is preliminary data.</text>
</comment>
<dbReference type="InterPro" id="IPR031977">
    <property type="entry name" value="DUF4783"/>
</dbReference>
<dbReference type="AlphaFoldDB" id="A0A512BFF3"/>
<sequence length="117" mass="12830">MVFFASIAAKAQDGSNLVNALKSANAEEVSSYFDKILDIKFPEKDEIKSIGKNQAGIALKSFFDNNNIKGFELSSQREMGGTMYIAGKLINAGEGYKLSIMMRTKEGKPQIITVRIS</sequence>